<dbReference type="Pfam" id="PF17820">
    <property type="entry name" value="PDZ_6"/>
    <property type="match status" value="1"/>
</dbReference>
<organism evidence="3 4">
    <name type="scientific">Thermaerobacter composti</name>
    <dbReference type="NCBI Taxonomy" id="554949"/>
    <lineage>
        <taxon>Bacteria</taxon>
        <taxon>Bacillati</taxon>
        <taxon>Bacillota</taxon>
        <taxon>Clostridia</taxon>
        <taxon>Eubacteriales</taxon>
        <taxon>Clostridiales Family XVII. Incertae Sedis</taxon>
        <taxon>Thermaerobacter</taxon>
    </lineage>
</organism>
<keyword evidence="4" id="KW-1185">Reference proteome</keyword>
<dbReference type="Proteomes" id="UP001304683">
    <property type="component" value="Chromosome"/>
</dbReference>
<dbReference type="PROSITE" id="PS50106">
    <property type="entry name" value="PDZ"/>
    <property type="match status" value="1"/>
</dbReference>
<gene>
    <name evidence="3" type="ORF">Q5761_00875</name>
</gene>
<evidence type="ECO:0000313" key="4">
    <source>
        <dbReference type="Proteomes" id="UP001304683"/>
    </source>
</evidence>
<name>A0ABZ0QP51_9FIRM</name>
<reference evidence="3 4" key="1">
    <citation type="submission" date="2023-08" db="EMBL/GenBank/DDBJ databases">
        <title>Genome sequence of Thermaerobacter compostii strain Ins1, a spore-forming filamentous bacterium isolated from a deep geothermal reservoir.</title>
        <authorList>
            <person name="Bregnard D."/>
            <person name="Gonzalez D."/>
            <person name="Junier P."/>
        </authorList>
    </citation>
    <scope>NUCLEOTIDE SEQUENCE [LARGE SCALE GENOMIC DNA]</scope>
    <source>
        <strain evidence="3 4">Ins1</strain>
    </source>
</reference>
<evidence type="ECO:0000259" key="2">
    <source>
        <dbReference type="PROSITE" id="PS50106"/>
    </source>
</evidence>
<feature type="transmembrane region" description="Helical" evidence="1">
    <location>
        <begin position="140"/>
        <end position="158"/>
    </location>
</feature>
<feature type="domain" description="PDZ" evidence="2">
    <location>
        <begin position="297"/>
        <end position="348"/>
    </location>
</feature>
<proteinExistence type="predicted"/>
<sequence length="414" mass="44030">MSEPWGLPLLELARQWLQDTLPAAVIYPSYTPLFLLVLGLVALQYARIARMEAGLYGQPLVPTWHRVLTALAAGLVGGFVGAMVMMATGVVLEPRDALPLWPVALALAFIRPRFMCFAYATGVIGVSALLVGWPDVHVPGLVALVGALHLAEAILVYIDGAEGATPVLARNGRGEVVGGYLMQRFWPVPAAILVLLHMPAPGQGIAMPDWWPLVRPAPLQAADPAAVAVAALPLLAALGYTDVALTAPPGVRSRRMALGLVGYGAALMAMAVLAERHALWAWPAVLASPLLHEAMIFAGLARERWGRPAFGPAADGLRVLWVGPRSQAARLGLEPGDVILTVNGQPVRRPADLRDASGPYAHYLRLEVRRGSRSLTLETNRFDPAAPLGLLLVPPPDEPAQPVIDLGGKRLFGT</sequence>
<dbReference type="RefSeq" id="WP_318750831.1">
    <property type="nucleotide sequence ID" value="NZ_CP132508.1"/>
</dbReference>
<keyword evidence="1" id="KW-0472">Membrane</keyword>
<dbReference type="InterPro" id="IPR036034">
    <property type="entry name" value="PDZ_sf"/>
</dbReference>
<dbReference type="InterPro" id="IPR001478">
    <property type="entry name" value="PDZ"/>
</dbReference>
<dbReference type="Gene3D" id="2.30.42.10">
    <property type="match status" value="1"/>
</dbReference>
<evidence type="ECO:0000256" key="1">
    <source>
        <dbReference type="SAM" id="Phobius"/>
    </source>
</evidence>
<keyword evidence="1" id="KW-0812">Transmembrane</keyword>
<dbReference type="EMBL" id="CP132508">
    <property type="protein sequence ID" value="WPD19258.1"/>
    <property type="molecule type" value="Genomic_DNA"/>
</dbReference>
<feature type="transmembrane region" description="Helical" evidence="1">
    <location>
        <begin position="280"/>
        <end position="301"/>
    </location>
</feature>
<feature type="transmembrane region" description="Helical" evidence="1">
    <location>
        <begin position="67"/>
        <end position="92"/>
    </location>
</feature>
<evidence type="ECO:0000313" key="3">
    <source>
        <dbReference type="EMBL" id="WPD19258.1"/>
    </source>
</evidence>
<feature type="transmembrane region" description="Helical" evidence="1">
    <location>
        <begin position="225"/>
        <end position="245"/>
    </location>
</feature>
<dbReference type="SUPFAM" id="SSF50156">
    <property type="entry name" value="PDZ domain-like"/>
    <property type="match status" value="1"/>
</dbReference>
<keyword evidence="1" id="KW-1133">Transmembrane helix</keyword>
<dbReference type="InterPro" id="IPR041489">
    <property type="entry name" value="PDZ_6"/>
</dbReference>
<feature type="transmembrane region" description="Helical" evidence="1">
    <location>
        <begin position="257"/>
        <end position="274"/>
    </location>
</feature>
<protein>
    <submittedName>
        <fullName evidence="3">PDZ domain-containing protein</fullName>
    </submittedName>
</protein>
<feature type="transmembrane region" description="Helical" evidence="1">
    <location>
        <begin position="112"/>
        <end position="133"/>
    </location>
</feature>
<feature type="transmembrane region" description="Helical" evidence="1">
    <location>
        <begin position="20"/>
        <end position="46"/>
    </location>
</feature>
<accession>A0ABZ0QP51</accession>